<feature type="compositionally biased region" description="Polar residues" evidence="1">
    <location>
        <begin position="1"/>
        <end position="12"/>
    </location>
</feature>
<feature type="compositionally biased region" description="Polar residues" evidence="1">
    <location>
        <begin position="69"/>
        <end position="103"/>
    </location>
</feature>
<organism evidence="2 3">
    <name type="scientific">Lithohypha guttulata</name>
    <dbReference type="NCBI Taxonomy" id="1690604"/>
    <lineage>
        <taxon>Eukaryota</taxon>
        <taxon>Fungi</taxon>
        <taxon>Dikarya</taxon>
        <taxon>Ascomycota</taxon>
        <taxon>Pezizomycotina</taxon>
        <taxon>Eurotiomycetes</taxon>
        <taxon>Chaetothyriomycetidae</taxon>
        <taxon>Chaetothyriales</taxon>
        <taxon>Trichomeriaceae</taxon>
        <taxon>Lithohypha</taxon>
    </lineage>
</organism>
<keyword evidence="3" id="KW-1185">Reference proteome</keyword>
<dbReference type="EMBL" id="JAVRRG010000046">
    <property type="protein sequence ID" value="KAK5093226.1"/>
    <property type="molecule type" value="Genomic_DNA"/>
</dbReference>
<feature type="compositionally biased region" description="Polar residues" evidence="1">
    <location>
        <begin position="453"/>
        <end position="467"/>
    </location>
</feature>
<feature type="compositionally biased region" description="Polar residues" evidence="1">
    <location>
        <begin position="215"/>
        <end position="237"/>
    </location>
</feature>
<protein>
    <submittedName>
        <fullName evidence="2">Uncharacterized protein</fullName>
    </submittedName>
</protein>
<feature type="compositionally biased region" description="Low complexity" evidence="1">
    <location>
        <begin position="176"/>
        <end position="197"/>
    </location>
</feature>
<comment type="caution">
    <text evidence="2">The sequence shown here is derived from an EMBL/GenBank/DDBJ whole genome shotgun (WGS) entry which is preliminary data.</text>
</comment>
<dbReference type="Proteomes" id="UP001345013">
    <property type="component" value="Unassembled WGS sequence"/>
</dbReference>
<name>A0ABR0KCB2_9EURO</name>
<feature type="compositionally biased region" description="Polar residues" evidence="1">
    <location>
        <begin position="23"/>
        <end position="34"/>
    </location>
</feature>
<accession>A0ABR0KCB2</accession>
<evidence type="ECO:0000313" key="2">
    <source>
        <dbReference type="EMBL" id="KAK5093226.1"/>
    </source>
</evidence>
<gene>
    <name evidence="2" type="ORF">LTR24_004487</name>
</gene>
<feature type="region of interest" description="Disordered" evidence="1">
    <location>
        <begin position="453"/>
        <end position="475"/>
    </location>
</feature>
<sequence>MASNDAQTNVAPSSGPAAGNKTPEPSDNMPTSAEDTLHRKAPPGPTAIGDTQLPSIVPDGIESHANAEQRVQTPADTAPVSSTNGAAASGTDVPTQNPSDSVNASKAAGPASGDDADGAPADGTSVPTANRLGLASASGAAGTAPTTSNAADAPASTTALLHSNTPGSDANGIVLSNSTGTTGTVSTYSGTTPSGVGHSPPTNSRNAALPDSAGLPSTTRGQDQATVKTPETPQPDSDMSDAEAKRIEGFAEERDDDPENWGPFPNGSFNLWHQIKTPEQAFAYVKILRRFHQELKNTSVKTDDVFEMFWDELIEEAKDSLACWQYKEMKHIPARSFFDLVAYKQTIEPLLDGKDGMVAGVLAEQQTMIHEITSGGRSFSHMLDEILHHHVSPDERSQAAEDAPRDDEFNEATMRQLELKQAGAFDHIKKMHRKVAPVLKRLYECCSKSGRTFAQSSWNSSSGQTVRPNPEPSELEKEKLDQVQQVRKLNEEILETNYKYGLDQVMGYIPVDQLVLWYSASDDGLEAMKEIWALWASHQFPVSFLRRKPDNPPAWDAPYPEKKDLAVHRIVFMGIDPYSWKRVSAVEQERQREHFFTDEFHQYFARRIYPAPTRSYHRKNIEVRRFNSDTVMVKKETTTFPIHLTSYGVDTDSFGVGRTIFGGWIEAVQFGTLPPNREGCRLYMVKVGTSKYQMFNEYDVGGARIYHLCRHLPTVLPIIGPTHRKKADVAGIEAALANLRLQQSNDSSSQTSGPSSQTSGPSSQTSGPSSQTSGSSSQKSEQSGLTMYDTIEDEETRVYFPEARDFQRYGWGVSKVAARGTMKSPSKGQPPAFVHAWYKTDESSHSKVDFVMSRASLISLVRKRLAETMITLCVTDHTESLEPNLAAYLMKQNPRMVINSEGQQTLSTRRPAQSSEGEL</sequence>
<feature type="compositionally biased region" description="Polar residues" evidence="1">
    <location>
        <begin position="155"/>
        <end position="168"/>
    </location>
</feature>
<feature type="region of interest" description="Disordered" evidence="1">
    <location>
        <begin position="1"/>
        <end position="242"/>
    </location>
</feature>
<feature type="compositionally biased region" description="Low complexity" evidence="1">
    <location>
        <begin position="742"/>
        <end position="784"/>
    </location>
</feature>
<proteinExistence type="predicted"/>
<feature type="compositionally biased region" description="Low complexity" evidence="1">
    <location>
        <begin position="104"/>
        <end position="151"/>
    </location>
</feature>
<feature type="region of interest" description="Disordered" evidence="1">
    <location>
        <begin position="742"/>
        <end position="785"/>
    </location>
</feature>
<evidence type="ECO:0000313" key="3">
    <source>
        <dbReference type="Proteomes" id="UP001345013"/>
    </source>
</evidence>
<reference evidence="2 3" key="1">
    <citation type="submission" date="2023-08" db="EMBL/GenBank/DDBJ databases">
        <title>Black Yeasts Isolated from many extreme environments.</title>
        <authorList>
            <person name="Coleine C."/>
            <person name="Stajich J.E."/>
            <person name="Selbmann L."/>
        </authorList>
    </citation>
    <scope>NUCLEOTIDE SEQUENCE [LARGE SCALE GENOMIC DNA]</scope>
    <source>
        <strain evidence="2 3">CCFEE 5885</strain>
    </source>
</reference>
<evidence type="ECO:0000256" key="1">
    <source>
        <dbReference type="SAM" id="MobiDB-lite"/>
    </source>
</evidence>